<feature type="transmembrane region" description="Helical" evidence="1">
    <location>
        <begin position="88"/>
        <end position="115"/>
    </location>
</feature>
<evidence type="ECO:0000313" key="2">
    <source>
        <dbReference type="EMBL" id="MBA9002162.1"/>
    </source>
</evidence>
<name>A0A7W3R701_9ACTN</name>
<accession>A0A7W3R701</accession>
<comment type="caution">
    <text evidence="2">The sequence shown here is derived from an EMBL/GenBank/DDBJ whole genome shotgun (WGS) entry which is preliminary data.</text>
</comment>
<dbReference type="AlphaFoldDB" id="A0A7W3R701"/>
<sequence>MPTSSAADYRRPLLVGFVFVVLWVIALLGTMTLFSLESHACGLDPLTYYEYPSCAPVSVLTQVCLPAWFAAPWLWLLRAGLPRGWRTVRSWVAVTALTLPVGVVLTVLIAFHLWWPLRPS</sequence>
<dbReference type="EMBL" id="JACJII010000001">
    <property type="protein sequence ID" value="MBA9002162.1"/>
    <property type="molecule type" value="Genomic_DNA"/>
</dbReference>
<reference evidence="2 3" key="1">
    <citation type="submission" date="2020-08" db="EMBL/GenBank/DDBJ databases">
        <title>Sequencing the genomes of 1000 actinobacteria strains.</title>
        <authorList>
            <person name="Klenk H.-P."/>
        </authorList>
    </citation>
    <scope>NUCLEOTIDE SEQUENCE [LARGE SCALE GENOMIC DNA]</scope>
    <source>
        <strain evidence="2 3">DSM 45823</strain>
    </source>
</reference>
<organism evidence="2 3">
    <name type="scientific">Thermomonospora cellulosilytica</name>
    <dbReference type="NCBI Taxonomy" id="1411118"/>
    <lineage>
        <taxon>Bacteria</taxon>
        <taxon>Bacillati</taxon>
        <taxon>Actinomycetota</taxon>
        <taxon>Actinomycetes</taxon>
        <taxon>Streptosporangiales</taxon>
        <taxon>Thermomonosporaceae</taxon>
        <taxon>Thermomonospora</taxon>
    </lineage>
</organism>
<evidence type="ECO:0000313" key="3">
    <source>
        <dbReference type="Proteomes" id="UP000539313"/>
    </source>
</evidence>
<keyword evidence="1" id="KW-0812">Transmembrane</keyword>
<feature type="transmembrane region" description="Helical" evidence="1">
    <location>
        <begin position="55"/>
        <end position="76"/>
    </location>
</feature>
<keyword evidence="1" id="KW-1133">Transmembrane helix</keyword>
<protein>
    <submittedName>
        <fullName evidence="2">Uncharacterized protein</fullName>
    </submittedName>
</protein>
<dbReference type="Proteomes" id="UP000539313">
    <property type="component" value="Unassembled WGS sequence"/>
</dbReference>
<feature type="transmembrane region" description="Helical" evidence="1">
    <location>
        <begin position="12"/>
        <end position="35"/>
    </location>
</feature>
<proteinExistence type="predicted"/>
<dbReference type="RefSeq" id="WP_182704281.1">
    <property type="nucleotide sequence ID" value="NZ_JACJII010000001.1"/>
</dbReference>
<evidence type="ECO:0000256" key="1">
    <source>
        <dbReference type="SAM" id="Phobius"/>
    </source>
</evidence>
<keyword evidence="3" id="KW-1185">Reference proteome</keyword>
<keyword evidence="1" id="KW-0472">Membrane</keyword>
<gene>
    <name evidence="2" type="ORF">HNR21_001044</name>
</gene>